<dbReference type="Proteomes" id="UP000256405">
    <property type="component" value="Unassembled WGS sequence"/>
</dbReference>
<dbReference type="Gene3D" id="3.40.30.10">
    <property type="entry name" value="Glutaredoxin"/>
    <property type="match status" value="1"/>
</dbReference>
<dbReference type="EMBL" id="QUNF01000033">
    <property type="protein sequence ID" value="REG78497.1"/>
    <property type="molecule type" value="Genomic_DNA"/>
</dbReference>
<comment type="caution">
    <text evidence="2">The sequence shown here is derived from an EMBL/GenBank/DDBJ whole genome shotgun (WGS) entry which is preliminary data.</text>
</comment>
<proteinExistence type="predicted"/>
<reference evidence="2 3" key="1">
    <citation type="submission" date="2018-08" db="EMBL/GenBank/DDBJ databases">
        <title>Genomic Encyclopedia of Archaeal and Bacterial Type Strains, Phase II (KMG-II): from individual species to whole genera.</title>
        <authorList>
            <person name="Goeker M."/>
        </authorList>
    </citation>
    <scope>NUCLEOTIDE SEQUENCE [LARGE SCALE GENOMIC DNA]</scope>
    <source>
        <strain evidence="2 3">DSM 15986</strain>
    </source>
</reference>
<dbReference type="SUPFAM" id="SSF52833">
    <property type="entry name" value="Thioredoxin-like"/>
    <property type="match status" value="1"/>
</dbReference>
<dbReference type="InterPro" id="IPR050553">
    <property type="entry name" value="Thioredoxin_ResA/DsbE_sf"/>
</dbReference>
<dbReference type="GO" id="GO:0016209">
    <property type="term" value="F:antioxidant activity"/>
    <property type="evidence" value="ECO:0007669"/>
    <property type="project" value="InterPro"/>
</dbReference>
<dbReference type="RefSeq" id="WP_086541053.1">
    <property type="nucleotide sequence ID" value="NZ_MSSW01000017.1"/>
</dbReference>
<dbReference type="PANTHER" id="PTHR42852:SF13">
    <property type="entry name" value="PROTEIN DIPZ"/>
    <property type="match status" value="1"/>
</dbReference>
<evidence type="ECO:0000259" key="1">
    <source>
        <dbReference type="PROSITE" id="PS51352"/>
    </source>
</evidence>
<dbReference type="PANTHER" id="PTHR42852">
    <property type="entry name" value="THIOL:DISULFIDE INTERCHANGE PROTEIN DSBE"/>
    <property type="match status" value="1"/>
</dbReference>
<name>A0A3E0D7D7_9BACT</name>
<dbReference type="InterPro" id="IPR013766">
    <property type="entry name" value="Thioredoxin_domain"/>
</dbReference>
<dbReference type="OrthoDB" id="1099669at2"/>
<organism evidence="2 3">
    <name type="scientific">Algoriphagus antarcticus</name>
    <dbReference type="NCBI Taxonomy" id="238540"/>
    <lineage>
        <taxon>Bacteria</taxon>
        <taxon>Pseudomonadati</taxon>
        <taxon>Bacteroidota</taxon>
        <taxon>Cytophagia</taxon>
        <taxon>Cytophagales</taxon>
        <taxon>Cyclobacteriaceae</taxon>
        <taxon>Algoriphagus</taxon>
    </lineage>
</organism>
<protein>
    <submittedName>
        <fullName evidence="2">Peroxiredoxin</fullName>
    </submittedName>
</protein>
<keyword evidence="3" id="KW-1185">Reference proteome</keyword>
<dbReference type="PROSITE" id="PS51352">
    <property type="entry name" value="THIOREDOXIN_2"/>
    <property type="match status" value="1"/>
</dbReference>
<dbReference type="CDD" id="cd02966">
    <property type="entry name" value="TlpA_like_family"/>
    <property type="match status" value="1"/>
</dbReference>
<dbReference type="InterPro" id="IPR036249">
    <property type="entry name" value="Thioredoxin-like_sf"/>
</dbReference>
<dbReference type="Pfam" id="PF00578">
    <property type="entry name" value="AhpC-TSA"/>
    <property type="match status" value="1"/>
</dbReference>
<dbReference type="GO" id="GO:0016491">
    <property type="term" value="F:oxidoreductase activity"/>
    <property type="evidence" value="ECO:0007669"/>
    <property type="project" value="InterPro"/>
</dbReference>
<evidence type="ECO:0000313" key="2">
    <source>
        <dbReference type="EMBL" id="REG78497.1"/>
    </source>
</evidence>
<accession>A0A3E0D7D7</accession>
<gene>
    <name evidence="2" type="ORF">C8N25_13330</name>
</gene>
<feature type="domain" description="Thioredoxin" evidence="1">
    <location>
        <begin position="194"/>
        <end position="325"/>
    </location>
</feature>
<dbReference type="AlphaFoldDB" id="A0A3E0D7D7"/>
<sequence length="325" mass="38069">MKMYWEDPNLKEVDTTVSQLDFQKHDNKYFGYNYIGEKETSAIVYLDDVLMQVDHKESTVKVYDDEQAEQFESMASSNTFLKFSPIILLKMEPWKYNADTVINGKTFFDFLNVEMDTLIGDKQIYLVNHLIINPANSFLTYYSRRLFHNGEHSQFIDIEFLEYDFSINEERLSYLPPQTYTSKVADQKDSRQLLSKGEMAPDFKLKDLDGNTVRLSDYRGRKVFLDFSMIRCGWCKIALDEFNRPDFQFKDEIVPLYINPVDEQDKIEKYVANVKVPFPVLTNAKQVGEDYGVSGYPSFFLIDESGKIEMVFAGYDEEQINKIRL</sequence>
<dbReference type="InterPro" id="IPR000866">
    <property type="entry name" value="AhpC/TSA"/>
</dbReference>
<evidence type="ECO:0000313" key="3">
    <source>
        <dbReference type="Proteomes" id="UP000256405"/>
    </source>
</evidence>